<keyword evidence="3" id="KW-1185">Reference proteome</keyword>
<evidence type="ECO:0000256" key="1">
    <source>
        <dbReference type="SAM" id="MobiDB-lite"/>
    </source>
</evidence>
<feature type="compositionally biased region" description="Basic residues" evidence="1">
    <location>
        <begin position="141"/>
        <end position="155"/>
    </location>
</feature>
<feature type="compositionally biased region" description="Basic and acidic residues" evidence="1">
    <location>
        <begin position="295"/>
        <end position="307"/>
    </location>
</feature>
<dbReference type="Proteomes" id="UP001178461">
    <property type="component" value="Chromosome 2"/>
</dbReference>
<dbReference type="AlphaFoldDB" id="A0AA35JXS2"/>
<feature type="compositionally biased region" description="Basic residues" evidence="1">
    <location>
        <begin position="316"/>
        <end position="326"/>
    </location>
</feature>
<proteinExistence type="predicted"/>
<protein>
    <recommendedName>
        <fullName evidence="4">H15 domain-containing protein</fullName>
    </recommendedName>
</protein>
<feature type="compositionally biased region" description="Basic residues" evidence="1">
    <location>
        <begin position="182"/>
        <end position="203"/>
    </location>
</feature>
<gene>
    <name evidence="2" type="ORF">PODLI_1B001936</name>
</gene>
<evidence type="ECO:0008006" key="4">
    <source>
        <dbReference type="Google" id="ProtNLM"/>
    </source>
</evidence>
<sequence length="326" mass="35931">MIEVMTPVGTQAPVPGRKRPGRGKRGETRFPEKSSIITRSMQRRRSLNPGKTIKPLPNISGLVVQAIAASASNGLTLTELKEVLSAKGYNVRRQSPRTQRKMHALVLKGAVVRMTHSDGSKFFVIRKHQSKASKIFENPKRTARARKVRVGRRHGASTGTKTKGEAEGAKSSADKTGEAHQKLRISNRRRRCPRKNGSARRSQRLAEKAASGTSDNSDSKAEDQRCSSRSAASALKTTRNLRSRPASAEKSKWASSKSTLERSRSSKSNSTASPKGVGKPYSKETPSAKKTRFCRSRDVSSAKEQSPKGKAAFPPRRPKRRARRRR</sequence>
<feature type="compositionally biased region" description="Polar residues" evidence="1">
    <location>
        <begin position="227"/>
        <end position="240"/>
    </location>
</feature>
<evidence type="ECO:0000313" key="3">
    <source>
        <dbReference type="Proteomes" id="UP001178461"/>
    </source>
</evidence>
<feature type="compositionally biased region" description="Basic and acidic residues" evidence="1">
    <location>
        <begin position="162"/>
        <end position="181"/>
    </location>
</feature>
<name>A0AA35JXS2_9SAUR</name>
<evidence type="ECO:0000313" key="2">
    <source>
        <dbReference type="EMBL" id="CAI5767820.1"/>
    </source>
</evidence>
<reference evidence="2" key="1">
    <citation type="submission" date="2022-12" db="EMBL/GenBank/DDBJ databases">
        <authorList>
            <person name="Alioto T."/>
            <person name="Alioto T."/>
            <person name="Gomez Garrido J."/>
        </authorList>
    </citation>
    <scope>NUCLEOTIDE SEQUENCE</scope>
</reference>
<accession>A0AA35JXS2</accession>
<feature type="region of interest" description="Disordered" evidence="1">
    <location>
        <begin position="1"/>
        <end position="52"/>
    </location>
</feature>
<feature type="region of interest" description="Disordered" evidence="1">
    <location>
        <begin position="134"/>
        <end position="326"/>
    </location>
</feature>
<dbReference type="EMBL" id="OX395127">
    <property type="protein sequence ID" value="CAI5767820.1"/>
    <property type="molecule type" value="Genomic_DNA"/>
</dbReference>
<organism evidence="2 3">
    <name type="scientific">Podarcis lilfordi</name>
    <name type="common">Lilford's wall lizard</name>
    <dbReference type="NCBI Taxonomy" id="74358"/>
    <lineage>
        <taxon>Eukaryota</taxon>
        <taxon>Metazoa</taxon>
        <taxon>Chordata</taxon>
        <taxon>Craniata</taxon>
        <taxon>Vertebrata</taxon>
        <taxon>Euteleostomi</taxon>
        <taxon>Lepidosauria</taxon>
        <taxon>Squamata</taxon>
        <taxon>Bifurcata</taxon>
        <taxon>Unidentata</taxon>
        <taxon>Episquamata</taxon>
        <taxon>Laterata</taxon>
        <taxon>Lacertibaenia</taxon>
        <taxon>Lacertidae</taxon>
        <taxon>Podarcis</taxon>
    </lineage>
</organism>
<feature type="compositionally biased region" description="Basic and acidic residues" evidence="1">
    <location>
        <begin position="217"/>
        <end position="226"/>
    </location>
</feature>